<evidence type="ECO:0000313" key="3">
    <source>
        <dbReference type="EMBL" id="QDT60794.1"/>
    </source>
</evidence>
<feature type="compositionally biased region" description="Low complexity" evidence="1">
    <location>
        <begin position="100"/>
        <end position="109"/>
    </location>
</feature>
<dbReference type="OrthoDB" id="272134at2"/>
<protein>
    <submittedName>
        <fullName evidence="3">Uncharacterized protein</fullName>
    </submittedName>
</protein>
<keyword evidence="2" id="KW-1133">Transmembrane helix</keyword>
<keyword evidence="2" id="KW-0472">Membrane</keyword>
<feature type="compositionally biased region" description="Polar residues" evidence="1">
    <location>
        <begin position="110"/>
        <end position="124"/>
    </location>
</feature>
<keyword evidence="2" id="KW-0812">Transmembrane</keyword>
<organism evidence="3 4">
    <name type="scientific">Stieleria bergensis</name>
    <dbReference type="NCBI Taxonomy" id="2528025"/>
    <lineage>
        <taxon>Bacteria</taxon>
        <taxon>Pseudomonadati</taxon>
        <taxon>Planctomycetota</taxon>
        <taxon>Planctomycetia</taxon>
        <taxon>Pirellulales</taxon>
        <taxon>Pirellulaceae</taxon>
        <taxon>Stieleria</taxon>
    </lineage>
</organism>
<dbReference type="RefSeq" id="WP_145274008.1">
    <property type="nucleotide sequence ID" value="NZ_CP036272.1"/>
</dbReference>
<dbReference type="Proteomes" id="UP000315003">
    <property type="component" value="Chromosome"/>
</dbReference>
<feature type="region of interest" description="Disordered" evidence="1">
    <location>
        <begin position="100"/>
        <end position="134"/>
    </location>
</feature>
<dbReference type="EMBL" id="CP036272">
    <property type="protein sequence ID" value="QDT60794.1"/>
    <property type="molecule type" value="Genomic_DNA"/>
</dbReference>
<name>A0A517SXB6_9BACT</name>
<evidence type="ECO:0000256" key="1">
    <source>
        <dbReference type="SAM" id="MobiDB-lite"/>
    </source>
</evidence>
<feature type="transmembrane region" description="Helical" evidence="2">
    <location>
        <begin position="69"/>
        <end position="92"/>
    </location>
</feature>
<reference evidence="3 4" key="1">
    <citation type="submission" date="2019-02" db="EMBL/GenBank/DDBJ databases">
        <title>Deep-cultivation of Planctomycetes and their phenomic and genomic characterization uncovers novel biology.</title>
        <authorList>
            <person name="Wiegand S."/>
            <person name="Jogler M."/>
            <person name="Boedeker C."/>
            <person name="Pinto D."/>
            <person name="Vollmers J."/>
            <person name="Rivas-Marin E."/>
            <person name="Kohn T."/>
            <person name="Peeters S.H."/>
            <person name="Heuer A."/>
            <person name="Rast P."/>
            <person name="Oberbeckmann S."/>
            <person name="Bunk B."/>
            <person name="Jeske O."/>
            <person name="Meyerdierks A."/>
            <person name="Storesund J.E."/>
            <person name="Kallscheuer N."/>
            <person name="Luecker S."/>
            <person name="Lage O.M."/>
            <person name="Pohl T."/>
            <person name="Merkel B.J."/>
            <person name="Hornburger P."/>
            <person name="Mueller R.-W."/>
            <person name="Bruemmer F."/>
            <person name="Labrenz M."/>
            <person name="Spormann A.M."/>
            <person name="Op den Camp H."/>
            <person name="Overmann J."/>
            <person name="Amann R."/>
            <person name="Jetten M.S.M."/>
            <person name="Mascher T."/>
            <person name="Medema M.H."/>
            <person name="Devos D.P."/>
            <person name="Kaster A.-K."/>
            <person name="Ovreas L."/>
            <person name="Rohde M."/>
            <person name="Galperin M.Y."/>
            <person name="Jogler C."/>
        </authorList>
    </citation>
    <scope>NUCLEOTIDE SEQUENCE [LARGE SCALE GENOMIC DNA]</scope>
    <source>
        <strain evidence="3 4">SV_7m_r</strain>
    </source>
</reference>
<evidence type="ECO:0000256" key="2">
    <source>
        <dbReference type="SAM" id="Phobius"/>
    </source>
</evidence>
<accession>A0A517SXB6</accession>
<sequence>MSVKQVQCPKCKQTQNVMASMMNAKCPSCGMVFSTTAEPAAAGGDPANAANPYLSTASQASSASSANKAIVPAVVVGVVLLVAFGGISFLFLGSSSTTTSTVPAASSGSRPVTDSGGASNSTAKADNKPLGPDLPTEYQVISLPETTRKQIHRDYRAMIDSSLGKSSRIPDGAAGIALNNTLDSVVRREVDRLAALHSVSSDDIYHIVAEGDDKGW</sequence>
<dbReference type="AlphaFoldDB" id="A0A517SXB6"/>
<keyword evidence="4" id="KW-1185">Reference proteome</keyword>
<evidence type="ECO:0000313" key="4">
    <source>
        <dbReference type="Proteomes" id="UP000315003"/>
    </source>
</evidence>
<gene>
    <name evidence="3" type="ORF">SV7mr_33210</name>
</gene>
<proteinExistence type="predicted"/>